<protein>
    <recommendedName>
        <fullName evidence="3">AbiEi antitoxin C-terminal domain-containing protein</fullName>
    </recommendedName>
</protein>
<dbReference type="AlphaFoldDB" id="A0A1F8AU23"/>
<evidence type="ECO:0008006" key="3">
    <source>
        <dbReference type="Google" id="ProtNLM"/>
    </source>
</evidence>
<organism evidence="1 2">
    <name type="scientific">Candidatus Woesebacteria bacterium RIFCSPHIGHO2_12_FULL_41_24</name>
    <dbReference type="NCBI Taxonomy" id="1802510"/>
    <lineage>
        <taxon>Bacteria</taxon>
        <taxon>Candidatus Woeseibacteriota</taxon>
    </lineage>
</organism>
<sequence>MYKIDKLIKSGENLFHTNDLALLWQTANRNTLYTTIKRYTDKGILIPVQKGLYSTIPLKDIDPLKLGAIVLHTYSYVSCEHVLYQSGIISQVVYAYTFVSSVSKKFTISGNQYISRRLKDECLFRNAGISEVNKVFIATTERALADTLYFDPKFHFDSNVNINLELLTKIQKEVYGK</sequence>
<dbReference type="EMBL" id="MGGW01000009">
    <property type="protein sequence ID" value="OGM54788.1"/>
    <property type="molecule type" value="Genomic_DNA"/>
</dbReference>
<gene>
    <name evidence="1" type="ORF">A3E44_01365</name>
</gene>
<dbReference type="Proteomes" id="UP000178603">
    <property type="component" value="Unassembled WGS sequence"/>
</dbReference>
<accession>A0A1F8AU23</accession>
<reference evidence="1 2" key="1">
    <citation type="journal article" date="2016" name="Nat. Commun.">
        <title>Thousands of microbial genomes shed light on interconnected biogeochemical processes in an aquifer system.</title>
        <authorList>
            <person name="Anantharaman K."/>
            <person name="Brown C.T."/>
            <person name="Hug L.A."/>
            <person name="Sharon I."/>
            <person name="Castelle C.J."/>
            <person name="Probst A.J."/>
            <person name="Thomas B.C."/>
            <person name="Singh A."/>
            <person name="Wilkins M.J."/>
            <person name="Karaoz U."/>
            <person name="Brodie E.L."/>
            <person name="Williams K.H."/>
            <person name="Hubbard S.S."/>
            <person name="Banfield J.F."/>
        </authorList>
    </citation>
    <scope>NUCLEOTIDE SEQUENCE [LARGE SCALE GENOMIC DNA]</scope>
</reference>
<evidence type="ECO:0000313" key="1">
    <source>
        <dbReference type="EMBL" id="OGM54788.1"/>
    </source>
</evidence>
<name>A0A1F8AU23_9BACT</name>
<evidence type="ECO:0000313" key="2">
    <source>
        <dbReference type="Proteomes" id="UP000178603"/>
    </source>
</evidence>
<proteinExistence type="predicted"/>
<comment type="caution">
    <text evidence="1">The sequence shown here is derived from an EMBL/GenBank/DDBJ whole genome shotgun (WGS) entry which is preliminary data.</text>
</comment>